<dbReference type="CDD" id="cd06257">
    <property type="entry name" value="DnaJ"/>
    <property type="match status" value="1"/>
</dbReference>
<accession>A0A2U9BND2</accession>
<comment type="subcellular location">
    <subcellularLocation>
        <location evidence="1">Endoplasmic reticulum membrane</location>
        <topology evidence="1">Single-pass membrane protein</topology>
    </subcellularLocation>
</comment>
<dbReference type="EMBL" id="CP026250">
    <property type="protein sequence ID" value="AWP05481.1"/>
    <property type="molecule type" value="Genomic_DNA"/>
</dbReference>
<dbReference type="PROSITE" id="PS00636">
    <property type="entry name" value="DNAJ_1"/>
    <property type="match status" value="1"/>
</dbReference>
<dbReference type="SMART" id="SM00271">
    <property type="entry name" value="DnaJ"/>
    <property type="match status" value="1"/>
</dbReference>
<dbReference type="PANTHER" id="PTHR31859">
    <property type="entry name" value="TETRATRICOPEPTIDE REPEAT PROTEIN 39 FAMILY MEMBER"/>
    <property type="match status" value="1"/>
</dbReference>
<keyword evidence="15" id="KW-1185">Reference proteome</keyword>
<evidence type="ECO:0000256" key="1">
    <source>
        <dbReference type="ARBA" id="ARBA00004389"/>
    </source>
</evidence>
<dbReference type="Pfam" id="PF10300">
    <property type="entry name" value="Iml2-TPR_39"/>
    <property type="match status" value="1"/>
</dbReference>
<evidence type="ECO:0000256" key="6">
    <source>
        <dbReference type="ARBA" id="ARBA00022803"/>
    </source>
</evidence>
<keyword evidence="9" id="KW-0443">Lipid metabolism</keyword>
<feature type="region of interest" description="Disordered" evidence="12">
    <location>
        <begin position="577"/>
        <end position="617"/>
    </location>
</feature>
<evidence type="ECO:0000313" key="15">
    <source>
        <dbReference type="Proteomes" id="UP000246464"/>
    </source>
</evidence>
<keyword evidence="7" id="KW-0256">Endoplasmic reticulum</keyword>
<feature type="compositionally biased region" description="Polar residues" evidence="12">
    <location>
        <begin position="739"/>
        <end position="750"/>
    </location>
</feature>
<evidence type="ECO:0000256" key="12">
    <source>
        <dbReference type="SAM" id="MobiDB-lite"/>
    </source>
</evidence>
<dbReference type="PROSITE" id="PS50076">
    <property type="entry name" value="DNAJ_2"/>
    <property type="match status" value="1"/>
</dbReference>
<dbReference type="GO" id="GO:0005789">
    <property type="term" value="C:endoplasmic reticulum membrane"/>
    <property type="evidence" value="ECO:0007669"/>
    <property type="project" value="UniProtKB-SubCell"/>
</dbReference>
<evidence type="ECO:0000256" key="9">
    <source>
        <dbReference type="ARBA" id="ARBA00023098"/>
    </source>
</evidence>
<feature type="region of interest" description="Disordered" evidence="12">
    <location>
        <begin position="687"/>
        <end position="711"/>
    </location>
</feature>
<gene>
    <name evidence="14" type="ORF">SMAX5B_011460</name>
</gene>
<keyword evidence="11" id="KW-0143">Chaperone</keyword>
<feature type="compositionally biased region" description="Basic and acidic residues" evidence="12">
    <location>
        <begin position="751"/>
        <end position="760"/>
    </location>
</feature>
<evidence type="ECO:0000256" key="10">
    <source>
        <dbReference type="ARBA" id="ARBA00023136"/>
    </source>
</evidence>
<reference evidence="14 15" key="1">
    <citation type="submission" date="2017-12" db="EMBL/GenBank/DDBJ databases">
        <title>Integrating genomic resources of turbot (Scophthalmus maximus) in depth evaluation of genetic and physical mapping variation across individuals.</title>
        <authorList>
            <person name="Martinez P."/>
        </authorList>
    </citation>
    <scope>NUCLEOTIDE SEQUENCE [LARGE SCALE GENOMIC DNA]</scope>
</reference>
<keyword evidence="4" id="KW-0812">Transmembrane</keyword>
<dbReference type="GO" id="GO:0006629">
    <property type="term" value="P:lipid metabolic process"/>
    <property type="evidence" value="ECO:0007669"/>
    <property type="project" value="UniProtKB-KW"/>
</dbReference>
<dbReference type="PANTHER" id="PTHR31859:SF4">
    <property type="entry name" value="TETRATRICOPEPTIDE REPEAT PROTEIN 39B"/>
    <property type="match status" value="1"/>
</dbReference>
<evidence type="ECO:0000256" key="4">
    <source>
        <dbReference type="ARBA" id="ARBA00022692"/>
    </source>
</evidence>
<feature type="region of interest" description="Disordered" evidence="12">
    <location>
        <begin position="739"/>
        <end position="760"/>
    </location>
</feature>
<dbReference type="SUPFAM" id="SSF46565">
    <property type="entry name" value="Chaperone J-domain"/>
    <property type="match status" value="1"/>
</dbReference>
<evidence type="ECO:0000256" key="3">
    <source>
        <dbReference type="ARBA" id="ARBA00015483"/>
    </source>
</evidence>
<evidence type="ECO:0000313" key="14">
    <source>
        <dbReference type="EMBL" id="AWP05481.1"/>
    </source>
</evidence>
<dbReference type="Gene3D" id="1.25.40.10">
    <property type="entry name" value="Tetratricopeptide repeat domain"/>
    <property type="match status" value="1"/>
</dbReference>
<name>A0A2U9BND2_SCOMX</name>
<protein>
    <recommendedName>
        <fullName evidence="3">Tetratricopeptide repeat protein 39B</fullName>
    </recommendedName>
</protein>
<keyword evidence="6" id="KW-0802">TPR repeat</keyword>
<dbReference type="PRINTS" id="PR00625">
    <property type="entry name" value="JDOMAIN"/>
</dbReference>
<evidence type="ECO:0000259" key="13">
    <source>
        <dbReference type="PROSITE" id="PS50076"/>
    </source>
</evidence>
<evidence type="ECO:0000256" key="2">
    <source>
        <dbReference type="ARBA" id="ARBA00006400"/>
    </source>
</evidence>
<comment type="similarity">
    <text evidence="2">Belongs to the TTC39 family.</text>
</comment>
<keyword evidence="10" id="KW-0472">Membrane</keyword>
<dbReference type="FunFam" id="1.10.287.110:FF:000004">
    <property type="entry name" value="DnaJ (Hsp40) homolog, subfamily B, member 14"/>
    <property type="match status" value="1"/>
</dbReference>
<sequence length="898" mass="101453">METKENSLTQLDIIHEDAISPKMDLETALKECSAALDLFLNNRFADALAVLKPWKSQSMYHAMGYSSILVMQAGMTFEHTDMDAAMTSLRESLQTCQRFRKKTGIVETLTSLWYRQPADNMTEEEVHAELCYAEVLLQKAALTFLDESIIGFIKGGMRIRNSYQIYKECQAMAVVMKDMGKLKSTHSHFRGGVNMGIGSFNLMLSLLPSRVLRLMEFLGFSGDRELGLSELREGAASNSLRSILSTLTLLMFHLYITVILGTGEGDLVESEALLEPYVEKFPNGALIVFYTARIALLKGNFTCAQEKFLACIAAQEEWHQIHHLCYWELMWAYSFEQNWREAYQYADLLCKESKWSQAIYVYQKAAILSMLPEEEVTKLGEDVVELFRQVEGLRLRIAGKSIPTEKFAARKAQRYSSSSPVKLVVPALEMMYVWNGFTVVGKRPEVTEAILTTLEKAEQQLKDDPNPSEYHTDDECVVQLLKGLCLRHLGRLVQAELCFNHVISSENVIKHENYLVPFTMYELGLLHKQKGDFKTAVTVIENAKEKAEKFLVKAEKLYPTDAAKALLDALTKNGSSAGNGAYRRRPAESSESTGARPEREGQESAGGDSSKGFTKDQVEGVQRIKRCKDYYEVLGAGKEAGEDELKKAYRKLALKFHPDKNHAPGATEAFKKIGNAYAVLSNPDKRRQYDLTGGEEPSSQGHSHGGGFDFHRGFEADITPEDLFNMFFGGGFPSSSTHTFTNGRTSYSNHTDSRQERTEERGDGGFSVFIQLMPIVVLILVSILSQMMVSPPPYSLYSRPSTGQTLKRQTENLHVDYYVTKDFKSEFKGSALHQIEKNVEEDYVANVRNNCWKERQTKTDLLYAAKVYRDDRMRKKAELMTMDNCKELDRLNNLFRGG</sequence>
<dbReference type="InterPro" id="IPR019412">
    <property type="entry name" value="IML2/TPR_39"/>
</dbReference>
<evidence type="ECO:0000256" key="11">
    <source>
        <dbReference type="ARBA" id="ARBA00023186"/>
    </source>
</evidence>
<feature type="domain" description="J" evidence="13">
    <location>
        <begin position="629"/>
        <end position="693"/>
    </location>
</feature>
<organism evidence="14 15">
    <name type="scientific">Scophthalmus maximus</name>
    <name type="common">Turbot</name>
    <name type="synonym">Psetta maxima</name>
    <dbReference type="NCBI Taxonomy" id="52904"/>
    <lineage>
        <taxon>Eukaryota</taxon>
        <taxon>Metazoa</taxon>
        <taxon>Chordata</taxon>
        <taxon>Craniata</taxon>
        <taxon>Vertebrata</taxon>
        <taxon>Euteleostomi</taxon>
        <taxon>Actinopterygii</taxon>
        <taxon>Neopterygii</taxon>
        <taxon>Teleostei</taxon>
        <taxon>Neoteleostei</taxon>
        <taxon>Acanthomorphata</taxon>
        <taxon>Carangaria</taxon>
        <taxon>Pleuronectiformes</taxon>
        <taxon>Pleuronectoidei</taxon>
        <taxon>Scophthalmidae</taxon>
        <taxon>Scophthalmus</taxon>
    </lineage>
</organism>
<dbReference type="InterPro" id="IPR011990">
    <property type="entry name" value="TPR-like_helical_dom_sf"/>
</dbReference>
<evidence type="ECO:0000256" key="8">
    <source>
        <dbReference type="ARBA" id="ARBA00022989"/>
    </source>
</evidence>
<dbReference type="InterPro" id="IPR036869">
    <property type="entry name" value="J_dom_sf"/>
</dbReference>
<dbReference type="Proteomes" id="UP000246464">
    <property type="component" value="Chromosome 8"/>
</dbReference>
<dbReference type="Gene3D" id="1.10.287.110">
    <property type="entry name" value="DnaJ domain"/>
    <property type="match status" value="1"/>
</dbReference>
<proteinExistence type="inferred from homology"/>
<dbReference type="InterPro" id="IPR018253">
    <property type="entry name" value="DnaJ_domain_CS"/>
</dbReference>
<dbReference type="InterPro" id="IPR015399">
    <property type="entry name" value="DUF1977_DnaJ-like"/>
</dbReference>
<dbReference type="SUPFAM" id="SSF48452">
    <property type="entry name" value="TPR-like"/>
    <property type="match status" value="1"/>
</dbReference>
<dbReference type="Pfam" id="PF00226">
    <property type="entry name" value="DnaJ"/>
    <property type="match status" value="1"/>
</dbReference>
<dbReference type="Pfam" id="PF09320">
    <property type="entry name" value="DUF1977"/>
    <property type="match status" value="1"/>
</dbReference>
<dbReference type="AlphaFoldDB" id="A0A2U9BND2"/>
<keyword evidence="8" id="KW-1133">Transmembrane helix</keyword>
<evidence type="ECO:0000256" key="7">
    <source>
        <dbReference type="ARBA" id="ARBA00022824"/>
    </source>
</evidence>
<dbReference type="InterPro" id="IPR001623">
    <property type="entry name" value="DnaJ_domain"/>
</dbReference>
<keyword evidence="5" id="KW-0677">Repeat</keyword>
<evidence type="ECO:0000256" key="5">
    <source>
        <dbReference type="ARBA" id="ARBA00022737"/>
    </source>
</evidence>